<dbReference type="Proteomes" id="UP000829384">
    <property type="component" value="Unassembled WGS sequence"/>
</dbReference>
<gene>
    <name evidence="1" type="ORF">H9J30_00315</name>
</gene>
<protein>
    <submittedName>
        <fullName evidence="1">Ead/Ea22-like family protein</fullName>
    </submittedName>
</protein>
<dbReference type="Pfam" id="PF13935">
    <property type="entry name" value="Ead_Ea22"/>
    <property type="match status" value="1"/>
</dbReference>
<reference evidence="1 2" key="1">
    <citation type="submission" date="2020-08" db="EMBL/GenBank/DDBJ databases">
        <title>Whole genome sequence of Shewanella sp strain PS-2.</title>
        <authorList>
            <person name="Das S.K."/>
        </authorList>
    </citation>
    <scope>NUCLEOTIDE SEQUENCE [LARGE SCALE GENOMIC DNA]</scope>
    <source>
        <strain evidence="1 2">PS-2</strain>
    </source>
</reference>
<proteinExistence type="predicted"/>
<keyword evidence="2" id="KW-1185">Reference proteome</keyword>
<name>A0ABS9QPX2_9GAMM</name>
<dbReference type="RefSeq" id="WP_240129196.1">
    <property type="nucleotide sequence ID" value="NZ_JACSDI010000001.1"/>
</dbReference>
<evidence type="ECO:0000313" key="2">
    <source>
        <dbReference type="Proteomes" id="UP000829384"/>
    </source>
</evidence>
<accession>A0ABS9QPX2</accession>
<evidence type="ECO:0000313" key="1">
    <source>
        <dbReference type="EMBL" id="MCG9962388.1"/>
    </source>
</evidence>
<sequence>MSQQIEIPAFLLEMSQQMHQQSNRCTAEPIWQVRCKRYLPTEEGYDEHHWEIADTDGGTTLYRSDESDIKQALAEWLVENDHQWCSNWLFDNDIDEVCHDVTHAFDEVFINAFIDEFNVESDHDQLPDPLKKFHLQETEEVIKTCLTEADAKAFIARKQHDYPRLYTYVESMVFCPQMIQLRNWIMSLTTPEVKA</sequence>
<dbReference type="InterPro" id="IPR025153">
    <property type="entry name" value="Ead_Ea22"/>
</dbReference>
<comment type="caution">
    <text evidence="1">The sequence shown here is derived from an EMBL/GenBank/DDBJ whole genome shotgun (WGS) entry which is preliminary data.</text>
</comment>
<dbReference type="EMBL" id="JACSDI010000001">
    <property type="protein sequence ID" value="MCG9962388.1"/>
    <property type="molecule type" value="Genomic_DNA"/>
</dbReference>
<organism evidence="1 2">
    <name type="scientific">Shewanella cutis</name>
    <dbReference type="NCBI Taxonomy" id="2766780"/>
    <lineage>
        <taxon>Bacteria</taxon>
        <taxon>Pseudomonadati</taxon>
        <taxon>Pseudomonadota</taxon>
        <taxon>Gammaproteobacteria</taxon>
        <taxon>Alteromonadales</taxon>
        <taxon>Shewanellaceae</taxon>
        <taxon>Shewanella</taxon>
    </lineage>
</organism>